<feature type="region of interest" description="Disordered" evidence="1">
    <location>
        <begin position="78"/>
        <end position="111"/>
    </location>
</feature>
<evidence type="ECO:0000313" key="3">
    <source>
        <dbReference type="EMBL" id="CAE0634301.1"/>
    </source>
</evidence>
<feature type="compositionally biased region" description="Low complexity" evidence="1">
    <location>
        <begin position="96"/>
        <end position="111"/>
    </location>
</feature>
<name>A0A7S3XWK7_HETAK</name>
<feature type="compositionally biased region" description="Acidic residues" evidence="1">
    <location>
        <begin position="207"/>
        <end position="222"/>
    </location>
</feature>
<feature type="chain" id="PRO_5030533391" evidence="2">
    <location>
        <begin position="25"/>
        <end position="228"/>
    </location>
</feature>
<sequence length="228" mass="24914">MTLDLKRLHFFILLLLLDFLGMKEETPDNQKATALATNHAERFRDQSDAESGLDIELFRLDALCSTVNDVMNETLAALDKGKQDTPMRQRDHTPARSRASSRAMSSRHPSSVFMPISLEAVTIQPNQPDASSIPGGDAAGGPRRRRPSSPASEEDEGASSVLMAVCLGEEGGGCGPAARGVLCCRFGTAARRRRRGEWRRGAKKEGDEVEDETHDDSIEEEEKGCAQM</sequence>
<accession>A0A7S3XWK7</accession>
<reference evidence="3" key="1">
    <citation type="submission" date="2021-01" db="EMBL/GenBank/DDBJ databases">
        <authorList>
            <person name="Corre E."/>
            <person name="Pelletier E."/>
            <person name="Niang G."/>
            <person name="Scheremetjew M."/>
            <person name="Finn R."/>
            <person name="Kale V."/>
            <person name="Holt S."/>
            <person name="Cochrane G."/>
            <person name="Meng A."/>
            <person name="Brown T."/>
            <person name="Cohen L."/>
        </authorList>
    </citation>
    <scope>NUCLEOTIDE SEQUENCE</scope>
    <source>
        <strain evidence="3">CCMP3107</strain>
    </source>
</reference>
<proteinExistence type="predicted"/>
<evidence type="ECO:0000256" key="1">
    <source>
        <dbReference type="SAM" id="MobiDB-lite"/>
    </source>
</evidence>
<feature type="compositionally biased region" description="Basic and acidic residues" evidence="1">
    <location>
        <begin position="79"/>
        <end position="94"/>
    </location>
</feature>
<evidence type="ECO:0000256" key="2">
    <source>
        <dbReference type="SAM" id="SignalP"/>
    </source>
</evidence>
<gene>
    <name evidence="3" type="ORF">HAKA00212_LOCUS13017</name>
</gene>
<dbReference type="AlphaFoldDB" id="A0A7S3XWK7"/>
<feature type="region of interest" description="Disordered" evidence="1">
    <location>
        <begin position="125"/>
        <end position="159"/>
    </location>
</feature>
<feature type="region of interest" description="Disordered" evidence="1">
    <location>
        <begin position="191"/>
        <end position="228"/>
    </location>
</feature>
<keyword evidence="2" id="KW-0732">Signal</keyword>
<feature type="signal peptide" evidence="2">
    <location>
        <begin position="1"/>
        <end position="24"/>
    </location>
</feature>
<organism evidence="3">
    <name type="scientific">Heterosigma akashiwo</name>
    <name type="common">Chromophytic alga</name>
    <name type="synonym">Heterosigma carterae</name>
    <dbReference type="NCBI Taxonomy" id="2829"/>
    <lineage>
        <taxon>Eukaryota</taxon>
        <taxon>Sar</taxon>
        <taxon>Stramenopiles</taxon>
        <taxon>Ochrophyta</taxon>
        <taxon>Raphidophyceae</taxon>
        <taxon>Chattonellales</taxon>
        <taxon>Chattonellaceae</taxon>
        <taxon>Heterosigma</taxon>
    </lineage>
</organism>
<dbReference type="EMBL" id="HBIU01028210">
    <property type="protein sequence ID" value="CAE0634301.1"/>
    <property type="molecule type" value="Transcribed_RNA"/>
</dbReference>
<protein>
    <submittedName>
        <fullName evidence="3">Uncharacterized protein</fullName>
    </submittedName>
</protein>